<dbReference type="GO" id="GO:1990423">
    <property type="term" value="C:RZZ complex"/>
    <property type="evidence" value="ECO:0007669"/>
    <property type="project" value="TreeGrafter"/>
</dbReference>
<dbReference type="InterPro" id="IPR036322">
    <property type="entry name" value="WD40_repeat_dom_sf"/>
</dbReference>
<dbReference type="Pfam" id="PF24506">
    <property type="entry name" value="KNTC1_N"/>
    <property type="match status" value="1"/>
</dbReference>
<feature type="coiled-coil region" evidence="1">
    <location>
        <begin position="729"/>
        <end position="756"/>
    </location>
</feature>
<dbReference type="InterPro" id="IPR055403">
    <property type="entry name" value="ARM_KNTC1_1st"/>
</dbReference>
<proteinExistence type="predicted"/>
<dbReference type="Proteomes" id="UP000694845">
    <property type="component" value="Unplaced"/>
</dbReference>
<dbReference type="Pfam" id="PF24520">
    <property type="entry name" value="ARM_KNTC1_1st"/>
    <property type="match status" value="1"/>
</dbReference>
<evidence type="ECO:0000313" key="8">
    <source>
        <dbReference type="Proteomes" id="UP000694845"/>
    </source>
</evidence>
<feature type="region of interest" description="Disordered" evidence="2">
    <location>
        <begin position="1"/>
        <end position="24"/>
    </location>
</feature>
<evidence type="ECO:0000259" key="7">
    <source>
        <dbReference type="Pfam" id="PF24520"/>
    </source>
</evidence>
<dbReference type="Gene3D" id="2.130.10.10">
    <property type="entry name" value="YVTN repeat-like/Quinoprotein amine dehydrogenase"/>
    <property type="match status" value="1"/>
</dbReference>
<evidence type="ECO:0000259" key="4">
    <source>
        <dbReference type="Pfam" id="PF24506"/>
    </source>
</evidence>
<dbReference type="OMA" id="FYELYLC"/>
<reference evidence="9" key="1">
    <citation type="submission" date="2025-08" db="UniProtKB">
        <authorList>
            <consortium name="RefSeq"/>
        </authorList>
    </citation>
    <scope>IDENTIFICATION</scope>
</reference>
<feature type="domain" description="KNTC1 second ARM-repeats" evidence="6">
    <location>
        <begin position="806"/>
        <end position="972"/>
    </location>
</feature>
<evidence type="ECO:0000313" key="9">
    <source>
        <dbReference type="RefSeq" id="XP_022097333.1"/>
    </source>
</evidence>
<organism evidence="8 9">
    <name type="scientific">Acanthaster planci</name>
    <name type="common">Crown-of-thorns starfish</name>
    <dbReference type="NCBI Taxonomy" id="133434"/>
    <lineage>
        <taxon>Eukaryota</taxon>
        <taxon>Metazoa</taxon>
        <taxon>Echinodermata</taxon>
        <taxon>Eleutherozoa</taxon>
        <taxon>Asterozoa</taxon>
        <taxon>Asteroidea</taxon>
        <taxon>Valvatacea</taxon>
        <taxon>Valvatida</taxon>
        <taxon>Acanthasteridae</taxon>
        <taxon>Acanthaster</taxon>
    </lineage>
</organism>
<dbReference type="Pfam" id="PF24515">
    <property type="entry name" value="ARM_KNTC1_3rd"/>
    <property type="match status" value="1"/>
</dbReference>
<dbReference type="GO" id="GO:0000070">
    <property type="term" value="P:mitotic sister chromatid segregation"/>
    <property type="evidence" value="ECO:0007669"/>
    <property type="project" value="TreeGrafter"/>
</dbReference>
<dbReference type="GeneID" id="110982888"/>
<feature type="domain" description="KNTC1 third ARM-repeats" evidence="5">
    <location>
        <begin position="1398"/>
        <end position="1598"/>
    </location>
</feature>
<feature type="domain" description="KNTC1 N-terminal" evidence="4">
    <location>
        <begin position="16"/>
        <end position="398"/>
    </location>
</feature>
<keyword evidence="8" id="KW-1185">Reference proteome</keyword>
<evidence type="ECO:0000256" key="2">
    <source>
        <dbReference type="SAM" id="MobiDB-lite"/>
    </source>
</evidence>
<evidence type="ECO:0000256" key="1">
    <source>
        <dbReference type="SAM" id="Coils"/>
    </source>
</evidence>
<dbReference type="PANTHER" id="PTHR15688">
    <property type="entry name" value="KINETOCHORE-ASSOCIATED PROTEIN 1"/>
    <property type="match status" value="1"/>
</dbReference>
<dbReference type="SUPFAM" id="SSF50978">
    <property type="entry name" value="WD40 repeat-like"/>
    <property type="match status" value="1"/>
</dbReference>
<keyword evidence="1" id="KW-0175">Coiled coil</keyword>
<dbReference type="Pfam" id="PF24516">
    <property type="entry name" value="ARM_KNTC1_2nd"/>
    <property type="match status" value="1"/>
</dbReference>
<dbReference type="PANTHER" id="PTHR15688:SF1">
    <property type="entry name" value="KINETOCHORE-ASSOCIATED PROTEIN 1"/>
    <property type="match status" value="1"/>
</dbReference>
<feature type="domain" description="RZZ complex subunit KNTC1/ROD C-terminal" evidence="3">
    <location>
        <begin position="1651"/>
        <end position="2205"/>
    </location>
</feature>
<protein>
    <submittedName>
        <fullName evidence="9">Kinetochore-associated protein 1-like</fullName>
    </submittedName>
</protein>
<dbReference type="OrthoDB" id="343783at2759"/>
<dbReference type="InterPro" id="IPR019527">
    <property type="entry name" value="RZZ-complex_KNTC1/ROD_C"/>
</dbReference>
<evidence type="ECO:0000259" key="5">
    <source>
        <dbReference type="Pfam" id="PF24515"/>
    </source>
</evidence>
<feature type="domain" description="KNTC1 first ARM-repeats" evidence="7">
    <location>
        <begin position="407"/>
        <end position="661"/>
    </location>
</feature>
<dbReference type="InterPro" id="IPR055402">
    <property type="entry name" value="KNTC1_N"/>
</dbReference>
<dbReference type="RefSeq" id="XP_022097333.1">
    <property type="nucleotide sequence ID" value="XM_022241641.1"/>
</dbReference>
<dbReference type="Pfam" id="PF10493">
    <property type="entry name" value="Rod_C"/>
    <property type="match status" value="1"/>
</dbReference>
<dbReference type="InterPro" id="IPR055404">
    <property type="entry name" value="ARM_KNTC1_2nd"/>
</dbReference>
<dbReference type="GO" id="GO:0007094">
    <property type="term" value="P:mitotic spindle assembly checkpoint signaling"/>
    <property type="evidence" value="ECO:0007669"/>
    <property type="project" value="TreeGrafter"/>
</dbReference>
<dbReference type="InterPro" id="IPR052802">
    <property type="entry name" value="KNTC1"/>
</dbReference>
<dbReference type="InterPro" id="IPR015943">
    <property type="entry name" value="WD40/YVTN_repeat-like_dom_sf"/>
</dbReference>
<dbReference type="GO" id="GO:1903394">
    <property type="term" value="P:protein localization to kinetochore involved in kinetochore assembly"/>
    <property type="evidence" value="ECO:0007669"/>
    <property type="project" value="TreeGrafter"/>
</dbReference>
<evidence type="ECO:0000259" key="3">
    <source>
        <dbReference type="Pfam" id="PF10493"/>
    </source>
</evidence>
<evidence type="ECO:0000259" key="6">
    <source>
        <dbReference type="Pfam" id="PF24516"/>
    </source>
</evidence>
<dbReference type="GO" id="GO:0005737">
    <property type="term" value="C:cytoplasm"/>
    <property type="evidence" value="ECO:0007669"/>
    <property type="project" value="TreeGrafter"/>
</dbReference>
<dbReference type="GO" id="GO:0031267">
    <property type="term" value="F:small GTPase binding"/>
    <property type="evidence" value="ECO:0007669"/>
    <property type="project" value="TreeGrafter"/>
</dbReference>
<gene>
    <name evidence="9" type="primary">LOC110982888</name>
</gene>
<feature type="region of interest" description="Disordered" evidence="2">
    <location>
        <begin position="1712"/>
        <end position="1734"/>
    </location>
</feature>
<dbReference type="GO" id="GO:0005828">
    <property type="term" value="C:kinetochore microtubule"/>
    <property type="evidence" value="ECO:0007669"/>
    <property type="project" value="TreeGrafter"/>
</dbReference>
<sequence length="2319" mass="261451">MSWDDVEAGIGGDETANFGPRQESGSSLFQVDTLATISPRGEVECNPHVYAACAPEGFCVVAGSQVSLFDEACQKFISTLSFESDVDVVTWSKDSLFLVVAECSGSIHFVDVELKQVLFSQVLKSGSETVDKKCFLQMMFSPGKDAAVHDLLILRADGQLFRFSNINLEKLNEAIEARDLQLAKELQASICMESLDTGLAHSGSVSFFTTATSMGKTIIITCGYGEAVVGLWSRRNKAVDLIQQIGSDFFDGGGVEKCRVSGNGKYLFLLDDSHTLSAWDLRSLLMISFWPDLAVQDFLLMNFNSVNTGEKGSNTNAEQAQLQLVLLTRPEPDCYLKVFTLPGLQCTYTLTVSGYTTLAEVLPNQETIFLIEGAYDSDEDHQVPTDLISTLRVRCLTEALPETRFHRLLHKQKFEEALQFARLFKLDEELVFKVKASVLLEMASPWNQSLRLDPDEGSALSSQLMECLDHIPDEAFMVEKCTQATLPTYESMFQLIGYAHARLSKKLVTGLPVENNQLPSSSLMTRVLEVLHRLATFQMVFGYQQFSANQWDRFLHADLLEELLHWLSMAHIAKAVIIWQRHKAVIESSLLSGGIETLESILSSIPESTPSTQITPWLREDLIPFVIHRFPQGKKFLACWMEERARNMEISEKALWPSNSLEFAELFFTASKHRSSSASNRHLATPAQFATEVCNLSAGNSRKLTNEDHVEKEVVVVQSGQVINTENDCTEAVCRLQELIKNLKELLRLHSRYQCKLSLAEYTQETASTLVFRMLDRVAAPELIQSTIEKLIRPYVQEHNLNEDKLLLQYIQDLLSCYAQGRRATYVYEAFWEAKAIAIIHCIKDVECKCLGIYSLMLSASMPWNDKMEQLVRQGLSLKHPKVEELRGKYKLVQLKKMLANYDLRHDDVRKDNAAMVIKYILASDKADCLEDALQVTKAYNHLSPTDVYIFRLKSLIQHDRIQDGIELLSSLNLPEAVECAKRVVTWAEVILNEPPCFNLDSEDKKELIFITQGAVSILKFLRAKTTHSSDLKDLEDLQKDLKCVLSLQIDFNEFLSLSEFRDASVRKVLLTKHLAAFYRNKSGSSLDTKKETKQEGEKKKATSERNFSRIYNLGRLLGMSHEKLKSQLAMKAAEMGQIKTALKMCSELSEYILTPEIAKTIYTIADTICRLWAESHPSIMNNTAAGDVPSLSTELYRLACKALTYCDQNLLCDCLELCKLLRLTDAVYHQCESGDYGISVQSLSGTETKRDPYQEWTFTDFFQENTLVLTSSYALPTTCKFVASCLPDTKPDALPLQHARMAGRAAFDMQDMENPVNSADCLARLSSAALELIQYLQENNQYEMAFLVLAETLGTSLQYTAANTIGIPDHKELQALIAKEQERCSQMVKIGLQRMRDFTGTLMDKIFGSRRVDHHLALSLACVLPKQGALEKLKSLTVSAGHHYRKVLAVAKVGCELGRLHNEPAVEQRCRKLETDATWGHQLGKLKISFKDVFNAQDTQDKRMLLPDIVKHPAVDMDMIKKYCSAFGLDKDEALLLYIENLLLPQAGAGDAPPDTEARILSVIREVANKELLVARLTAILDKVDSYDYLRLNFVLKCIRDENPKDPSADVGVQLMEYLVHYTRVTEPSEYEITFNCTSDEEQLRSTSVPLSPLSKDRLPYHPLMKGGQWKILARELNEETVHQLLPVARLLKLPTDHLFVTTINNLMKRAGADDTSPDRPSGTVGDRGGSRMDRKSLEVVQKLLLSISSPEMAVATARVVVKELPMGPLKVMALEICVLLARLWKEKCPDNSPEKQKAELTHQKLSHFCRCLATEQVLHRHQLAEPELLQLVDQPAKLTCKLYEHQSIERRILDLDQGGQPDIHAAANAIAEVNNCNIQKIRLHLIEQWLPNTSSNKQAEEDTTVDLSSLSFMTPKEEKVAEEERSLARVKYLLQYGGEVRGSALFLLNFAYKQASTKISNACRVRALRCLFSLLNTSMIEVVADRPVDEIREFMQNLMYLVEFEALNTSMDLGVFTTSNKQGLVRGLWKHYNHEPRAVRLIADLCLDYSVHDGKLWNSVLQQLLKFGMVCSTFQYNQMVAMLFQSVEYHAKWIISIYPLEFPPVCPPLTEEQEEACRQTAVLLQRCPIVHDLDMMEPCRQFVKVEMYAFAMGCLMYINDKPKRDKQIEALLGGKRYIAILDEITAMQKEKKLLTTAEQIKNCIFHYIEQTASYEALLTTPHFPELVNYLVNEDQIQGLLRKCLLAKRYDDAVSLIRVYYSNNPGSPSALVSDSGTPNDVLQLKAYMDHHGLSDLTSTLPLPQCNGDAARLSSTPSV</sequence>
<dbReference type="InterPro" id="IPR055405">
    <property type="entry name" value="ARM_KNTC1_3rd"/>
</dbReference>
<dbReference type="KEGG" id="aplc:110982888"/>
<accession>A0A8B7YVK2</accession>
<name>A0A8B7YVK2_ACAPL</name>